<keyword evidence="4" id="KW-1185">Reference proteome</keyword>
<dbReference type="Gene3D" id="1.10.260.40">
    <property type="entry name" value="lambda repressor-like DNA-binding domains"/>
    <property type="match status" value="1"/>
</dbReference>
<feature type="domain" description="HTH cro/C1-type" evidence="2">
    <location>
        <begin position="17"/>
        <end position="71"/>
    </location>
</feature>
<dbReference type="SUPFAM" id="SSF51182">
    <property type="entry name" value="RmlC-like cupins"/>
    <property type="match status" value="1"/>
</dbReference>
<dbReference type="Pfam" id="PF07883">
    <property type="entry name" value="Cupin_2"/>
    <property type="match status" value="1"/>
</dbReference>
<accession>A0A9D5M3M0</accession>
<dbReference type="InterPro" id="IPR013096">
    <property type="entry name" value="Cupin_2"/>
</dbReference>
<dbReference type="InterPro" id="IPR014710">
    <property type="entry name" value="RmlC-like_jellyroll"/>
</dbReference>
<dbReference type="AlphaFoldDB" id="A0A9D5M3M0"/>
<protein>
    <submittedName>
        <fullName evidence="3">Cupin domain-containing protein</fullName>
    </submittedName>
</protein>
<dbReference type="InterPro" id="IPR011051">
    <property type="entry name" value="RmlC_Cupin_sf"/>
</dbReference>
<reference evidence="3" key="1">
    <citation type="submission" date="2020-10" db="EMBL/GenBank/DDBJ databases">
        <title>ChiBAC.</title>
        <authorList>
            <person name="Zenner C."/>
            <person name="Hitch T.C.A."/>
            <person name="Clavel T."/>
        </authorList>
    </citation>
    <scope>NUCLEOTIDE SEQUENCE</scope>
    <source>
        <strain evidence="3">DSM 107454</strain>
    </source>
</reference>
<dbReference type="InterPro" id="IPR050807">
    <property type="entry name" value="TransReg_Diox_bact_type"/>
</dbReference>
<evidence type="ECO:0000313" key="4">
    <source>
        <dbReference type="Proteomes" id="UP000806542"/>
    </source>
</evidence>
<dbReference type="PANTHER" id="PTHR46797:SF19">
    <property type="entry name" value="BLL2473 PROTEIN"/>
    <property type="match status" value="1"/>
</dbReference>
<sequence>MEGNFEQDNVREITRRIAELRDACGYSQDEFAQKLGIDPQVYHAYEQNASAIPVSLICNIANLCGVELSEIMTGISAKLHTLQIVRSGEAKSMKRYPGYRLEDLAHRFANKTMQPIMVTILPNDPPAPLVSHGGQEFNYVLEGSIELRWGEKSFVLEAGDSVYFDPVHEHGQRCVGEKPARFLTIIAE</sequence>
<dbReference type="GO" id="GO:0003677">
    <property type="term" value="F:DNA binding"/>
    <property type="evidence" value="ECO:0007669"/>
    <property type="project" value="UniProtKB-KW"/>
</dbReference>
<dbReference type="PROSITE" id="PS50943">
    <property type="entry name" value="HTH_CROC1"/>
    <property type="match status" value="1"/>
</dbReference>
<evidence type="ECO:0000313" key="3">
    <source>
        <dbReference type="EMBL" id="MBE5038944.1"/>
    </source>
</evidence>
<dbReference type="CDD" id="cd02209">
    <property type="entry name" value="cupin_XRE_C"/>
    <property type="match status" value="1"/>
</dbReference>
<dbReference type="InterPro" id="IPR001387">
    <property type="entry name" value="Cro/C1-type_HTH"/>
</dbReference>
<organism evidence="3 4">
    <name type="scientific">Ructibacterium gallinarum</name>
    <dbReference type="NCBI Taxonomy" id="2779355"/>
    <lineage>
        <taxon>Bacteria</taxon>
        <taxon>Bacillati</taxon>
        <taxon>Bacillota</taxon>
        <taxon>Clostridia</taxon>
        <taxon>Eubacteriales</taxon>
        <taxon>Oscillospiraceae</taxon>
        <taxon>Ructibacterium</taxon>
    </lineage>
</organism>
<dbReference type="RefSeq" id="WP_226391504.1">
    <property type="nucleotide sequence ID" value="NZ_JADCKB010000001.1"/>
</dbReference>
<dbReference type="EMBL" id="JADCKB010000001">
    <property type="protein sequence ID" value="MBE5038944.1"/>
    <property type="molecule type" value="Genomic_DNA"/>
</dbReference>
<dbReference type="Pfam" id="PF01381">
    <property type="entry name" value="HTH_3"/>
    <property type="match status" value="1"/>
</dbReference>
<dbReference type="PANTHER" id="PTHR46797">
    <property type="entry name" value="HTH-TYPE TRANSCRIPTIONAL REGULATOR"/>
    <property type="match status" value="1"/>
</dbReference>
<dbReference type="Gene3D" id="2.60.120.10">
    <property type="entry name" value="Jelly Rolls"/>
    <property type="match status" value="1"/>
</dbReference>
<comment type="caution">
    <text evidence="3">The sequence shown here is derived from an EMBL/GenBank/DDBJ whole genome shotgun (WGS) entry which is preliminary data.</text>
</comment>
<dbReference type="GO" id="GO:0003700">
    <property type="term" value="F:DNA-binding transcription factor activity"/>
    <property type="evidence" value="ECO:0007669"/>
    <property type="project" value="TreeGrafter"/>
</dbReference>
<dbReference type="Proteomes" id="UP000806542">
    <property type="component" value="Unassembled WGS sequence"/>
</dbReference>
<gene>
    <name evidence="3" type="ORF">INF28_00485</name>
</gene>
<dbReference type="SUPFAM" id="SSF47413">
    <property type="entry name" value="lambda repressor-like DNA-binding domains"/>
    <property type="match status" value="1"/>
</dbReference>
<dbReference type="InterPro" id="IPR010982">
    <property type="entry name" value="Lambda_DNA-bd_dom_sf"/>
</dbReference>
<dbReference type="CDD" id="cd00093">
    <property type="entry name" value="HTH_XRE"/>
    <property type="match status" value="1"/>
</dbReference>
<dbReference type="SMART" id="SM00530">
    <property type="entry name" value="HTH_XRE"/>
    <property type="match status" value="1"/>
</dbReference>
<keyword evidence="1" id="KW-0238">DNA-binding</keyword>
<dbReference type="GO" id="GO:0005829">
    <property type="term" value="C:cytosol"/>
    <property type="evidence" value="ECO:0007669"/>
    <property type="project" value="TreeGrafter"/>
</dbReference>
<name>A0A9D5M3M0_9FIRM</name>
<evidence type="ECO:0000259" key="2">
    <source>
        <dbReference type="PROSITE" id="PS50943"/>
    </source>
</evidence>
<proteinExistence type="predicted"/>
<evidence type="ECO:0000256" key="1">
    <source>
        <dbReference type="ARBA" id="ARBA00023125"/>
    </source>
</evidence>